<evidence type="ECO:0000313" key="2">
    <source>
        <dbReference type="EMBL" id="CAG5113875.1"/>
    </source>
</evidence>
<keyword evidence="3" id="KW-1185">Reference proteome</keyword>
<evidence type="ECO:0000256" key="1">
    <source>
        <dbReference type="SAM" id="MobiDB-lite"/>
    </source>
</evidence>
<dbReference type="EMBL" id="OU015567">
    <property type="protein sequence ID" value="CAG5113875.1"/>
    <property type="molecule type" value="Genomic_DNA"/>
</dbReference>
<sequence length="338" mass="38943">MLNICSFWEINPLTNRVRVRAPKTKAEPYPDYDSEEEETARLVAGLCNRSIPYSKDGRTRQARGRATEGDESGSESGSVISGEGAEDEEASYERKRTSTKRKRKFNDAFNDEQEYRNDSDYDEEQHGDKRRRKTGRLRAEHERHSRSMDKEHFKQGKSSSWKNAGKIAGRKRKRSPTDGFTITSDDYRRFRRSVYDNSNRRKESRNRRAESPSRVDSDQLSENATAHDSEDDYDKQESISRTQDSRAARRYSRERSVIVENPAHKFKRRRTGDWESPAGRVTTVRKAASKSAQSKFSGKRGRPKNISRASTPENVKSVHDEPDSDDAVLDSASNFWSR</sequence>
<reference evidence="2 3" key="1">
    <citation type="submission" date="2021-04" db="EMBL/GenBank/DDBJ databases">
        <authorList>
            <person name="Bliznina A."/>
        </authorList>
    </citation>
    <scope>NUCLEOTIDE SEQUENCE [LARGE SCALE GENOMIC DNA]</scope>
</reference>
<feature type="compositionally biased region" description="Basic and acidic residues" evidence="1">
    <location>
        <begin position="137"/>
        <end position="154"/>
    </location>
</feature>
<feature type="compositionally biased region" description="Basic and acidic residues" evidence="1">
    <location>
        <begin position="113"/>
        <end position="127"/>
    </location>
</feature>
<dbReference type="Proteomes" id="UP001158576">
    <property type="component" value="Chromosome 2"/>
</dbReference>
<organism evidence="2 3">
    <name type="scientific">Oikopleura dioica</name>
    <name type="common">Tunicate</name>
    <dbReference type="NCBI Taxonomy" id="34765"/>
    <lineage>
        <taxon>Eukaryota</taxon>
        <taxon>Metazoa</taxon>
        <taxon>Chordata</taxon>
        <taxon>Tunicata</taxon>
        <taxon>Appendicularia</taxon>
        <taxon>Copelata</taxon>
        <taxon>Oikopleuridae</taxon>
        <taxon>Oikopleura</taxon>
    </lineage>
</organism>
<name>A0ABN7TCI3_OIKDI</name>
<accession>A0ABN7TCI3</accession>
<evidence type="ECO:0000313" key="3">
    <source>
        <dbReference type="Proteomes" id="UP001158576"/>
    </source>
</evidence>
<feature type="compositionally biased region" description="Basic and acidic residues" evidence="1">
    <location>
        <begin position="235"/>
        <end position="257"/>
    </location>
</feature>
<proteinExistence type="predicted"/>
<feature type="compositionally biased region" description="Basic and acidic residues" evidence="1">
    <location>
        <begin position="198"/>
        <end position="217"/>
    </location>
</feature>
<feature type="compositionally biased region" description="Low complexity" evidence="1">
    <location>
        <begin position="74"/>
        <end position="83"/>
    </location>
</feature>
<protein>
    <submittedName>
        <fullName evidence="2">Oidioi.mRNA.OKI2018_I69.chr2.g7965.t1.cds</fullName>
    </submittedName>
</protein>
<feature type="region of interest" description="Disordered" evidence="1">
    <location>
        <begin position="45"/>
        <end position="338"/>
    </location>
</feature>
<gene>
    <name evidence="2" type="ORF">OKIOD_LOCUS16730</name>
</gene>